<dbReference type="Proteomes" id="UP000012589">
    <property type="component" value="Unassembled WGS sequence"/>
</dbReference>
<dbReference type="HOGENOM" id="CLU_2206098_0_0_9"/>
<accession>N2BAY4</accession>
<sequence>MRKRVRLYLKKKAFFYKKKYLIKVCQSVCVKKNILHLGNCLLLYILLLRKCRGKGRRYIQDDHILGATQREIAESLWKVRKQEVMGKFWDEVEQDEIQDCRQEKAEL</sequence>
<reference evidence="1 2" key="1">
    <citation type="journal article" date="2014" name="Genome Announc.">
        <title>Draft genome sequences of the altered schaedler flora, a defined bacterial community from gnotobiotic mice.</title>
        <authorList>
            <person name="Wannemuehler M.J."/>
            <person name="Overstreet A.M."/>
            <person name="Ward D.V."/>
            <person name="Phillips G.J."/>
        </authorList>
    </citation>
    <scope>NUCLEOTIDE SEQUENCE [LARGE SCALE GENOMIC DNA]</scope>
    <source>
        <strain evidence="1 2">ASF492</strain>
    </source>
</reference>
<evidence type="ECO:0000313" key="1">
    <source>
        <dbReference type="EMBL" id="EMZ33909.1"/>
    </source>
</evidence>
<dbReference type="AlphaFoldDB" id="N2BAY4"/>
<protein>
    <submittedName>
        <fullName evidence="1">Uncharacterized protein</fullName>
    </submittedName>
</protein>
<keyword evidence="2" id="KW-1185">Reference proteome</keyword>
<organism evidence="1 2">
    <name type="scientific">Eubacterium plexicaudatum ASF492</name>
    <dbReference type="NCBI Taxonomy" id="1235802"/>
    <lineage>
        <taxon>Bacteria</taxon>
        <taxon>Bacillati</taxon>
        <taxon>Bacillota</taxon>
        <taxon>Clostridia</taxon>
        <taxon>Eubacteriales</taxon>
        <taxon>Eubacteriaceae</taxon>
        <taxon>Eubacterium</taxon>
    </lineage>
</organism>
<comment type="caution">
    <text evidence="1">The sequence shown here is derived from an EMBL/GenBank/DDBJ whole genome shotgun (WGS) entry which is preliminary data.</text>
</comment>
<evidence type="ECO:0000313" key="2">
    <source>
        <dbReference type="Proteomes" id="UP000012589"/>
    </source>
</evidence>
<dbReference type="STRING" id="1235802.C823_01190"/>
<gene>
    <name evidence="1" type="ORF">C823_01190</name>
</gene>
<proteinExistence type="predicted"/>
<dbReference type="EMBL" id="AQFT01000038">
    <property type="protein sequence ID" value="EMZ33909.1"/>
    <property type="molecule type" value="Genomic_DNA"/>
</dbReference>
<name>N2BAY4_9FIRM</name>